<organism evidence="2">
    <name type="scientific">freshwater metagenome</name>
    <dbReference type="NCBI Taxonomy" id="449393"/>
    <lineage>
        <taxon>unclassified sequences</taxon>
        <taxon>metagenomes</taxon>
        <taxon>ecological metagenomes</taxon>
    </lineage>
</organism>
<dbReference type="Gene3D" id="3.10.310.70">
    <property type="match status" value="1"/>
</dbReference>
<accession>A0A6J6MUA3</accession>
<feature type="domain" description="Amidohydrolase 3" evidence="1">
    <location>
        <begin position="46"/>
        <end position="545"/>
    </location>
</feature>
<dbReference type="CDD" id="cd01300">
    <property type="entry name" value="YtcJ_like"/>
    <property type="match status" value="1"/>
</dbReference>
<proteinExistence type="predicted"/>
<dbReference type="SUPFAM" id="SSF51556">
    <property type="entry name" value="Metallo-dependent hydrolases"/>
    <property type="match status" value="1"/>
</dbReference>
<dbReference type="Gene3D" id="3.20.20.140">
    <property type="entry name" value="Metal-dependent hydrolases"/>
    <property type="match status" value="1"/>
</dbReference>
<dbReference type="InterPro" id="IPR013108">
    <property type="entry name" value="Amidohydro_3"/>
</dbReference>
<evidence type="ECO:0000313" key="2">
    <source>
        <dbReference type="EMBL" id="CAB4676464.1"/>
    </source>
</evidence>
<dbReference type="Pfam" id="PF07969">
    <property type="entry name" value="Amidohydro_3"/>
    <property type="match status" value="1"/>
</dbReference>
<dbReference type="PANTHER" id="PTHR22642">
    <property type="entry name" value="IMIDAZOLONEPROPIONASE"/>
    <property type="match status" value="1"/>
</dbReference>
<reference evidence="2" key="1">
    <citation type="submission" date="2020-05" db="EMBL/GenBank/DDBJ databases">
        <authorList>
            <person name="Chiriac C."/>
            <person name="Salcher M."/>
            <person name="Ghai R."/>
            <person name="Kavagutti S V."/>
        </authorList>
    </citation>
    <scope>NUCLEOTIDE SEQUENCE</scope>
</reference>
<dbReference type="PANTHER" id="PTHR22642:SF2">
    <property type="entry name" value="PROTEIN LONG AFTER FAR-RED 3"/>
    <property type="match status" value="1"/>
</dbReference>
<name>A0A6J6MUA3_9ZZZZ</name>
<dbReference type="EMBL" id="CAEZXB010000012">
    <property type="protein sequence ID" value="CAB4676464.1"/>
    <property type="molecule type" value="Genomic_DNA"/>
</dbReference>
<dbReference type="SUPFAM" id="SSF51338">
    <property type="entry name" value="Composite domain of metallo-dependent hydrolases"/>
    <property type="match status" value="1"/>
</dbReference>
<gene>
    <name evidence="2" type="ORF">UFOPK2342_00816</name>
</gene>
<dbReference type="InterPro" id="IPR033932">
    <property type="entry name" value="YtcJ-like"/>
</dbReference>
<dbReference type="Gene3D" id="2.30.40.10">
    <property type="entry name" value="Urease, subunit C, domain 1"/>
    <property type="match status" value="1"/>
</dbReference>
<dbReference type="AlphaFoldDB" id="A0A6J6MUA3"/>
<protein>
    <submittedName>
        <fullName evidence="2">Unannotated protein</fullName>
    </submittedName>
</protein>
<dbReference type="InterPro" id="IPR011059">
    <property type="entry name" value="Metal-dep_hydrolase_composite"/>
</dbReference>
<dbReference type="GO" id="GO:0016810">
    <property type="term" value="F:hydrolase activity, acting on carbon-nitrogen (but not peptide) bonds"/>
    <property type="evidence" value="ECO:0007669"/>
    <property type="project" value="InterPro"/>
</dbReference>
<evidence type="ECO:0000259" key="1">
    <source>
        <dbReference type="Pfam" id="PF07969"/>
    </source>
</evidence>
<sequence>MPSQITFRNVSLAQSPSTLFDVSVRAGQIAAISLSSERRAREGENFDLHGRTLIAGIDDSHLHLVEMGRAFTAVDLRSAESTERFVATLRSALPEKNGWIRGQGWDITSLKGDGPEQRPTGALIAEAGINAPTVLGDFTGHSTLVNKSALTHAGIDAHTPDPIGGRIDRDSDGTPTGLLFESASALVLAKMPPPSRADLRSAIMLGVEDLLSRGITAFTEPGIGPGADSLLGGAAGEEALAIYQDLAESEELPIRTTLMLLFSGLGGSNVKDIASGLENFGRARPLLPHAFLGIDQVKIFADGVPRSRTSWMKEAYDDGTCGHMTIEGSSDDERLRELDLIVHEIHRRGWQAGLHSTGDATSEAIIESIIRAQKDGRTSGHYLIHGNYLSESNMRRMSEAGIGLNTNPLIRWMVGQGNDAKLGITRARANQPLRSVLDAGIPLALSSDAPVSEPDWKRIVVTAHRRDLRDLEASPNDVQKISLLDGLRSMTEGGARQNRTEGWRGQIQEGFAADLVLLDRQIDWNDDGSSLLESKVQATMVAGECKYGSLEG</sequence>
<dbReference type="InterPro" id="IPR032466">
    <property type="entry name" value="Metal_Hydrolase"/>
</dbReference>